<dbReference type="InterPro" id="IPR002933">
    <property type="entry name" value="Peptidase_M20"/>
</dbReference>
<dbReference type="InterPro" id="IPR036264">
    <property type="entry name" value="Bact_exopeptidase_dim_dom"/>
</dbReference>
<reference evidence="6" key="1">
    <citation type="submission" date="2016-06" db="EMBL/GenBank/DDBJ databases">
        <authorList>
            <person name="Varghese N."/>
            <person name="Submissions Spin"/>
        </authorList>
    </citation>
    <scope>NUCLEOTIDE SEQUENCE [LARGE SCALE GENOMIC DNA]</scope>
    <source>
        <strain evidence="6">DSM 45431</strain>
    </source>
</reference>
<dbReference type="EMBL" id="FMHV01000002">
    <property type="protein sequence ID" value="SCL36444.1"/>
    <property type="molecule type" value="Genomic_DNA"/>
</dbReference>
<dbReference type="InterPro" id="IPR051458">
    <property type="entry name" value="Cyt/Met_Dipeptidase"/>
</dbReference>
<dbReference type="InterPro" id="IPR011650">
    <property type="entry name" value="Peptidase_M20_dimer"/>
</dbReference>
<evidence type="ECO:0000256" key="3">
    <source>
        <dbReference type="ARBA" id="ARBA00022801"/>
    </source>
</evidence>
<dbReference type="GO" id="GO:0008233">
    <property type="term" value="F:peptidase activity"/>
    <property type="evidence" value="ECO:0007669"/>
    <property type="project" value="UniProtKB-KW"/>
</dbReference>
<feature type="domain" description="Peptidase M20 dimerisation" evidence="4">
    <location>
        <begin position="196"/>
        <end position="349"/>
    </location>
</feature>
<dbReference type="Pfam" id="PF07687">
    <property type="entry name" value="M20_dimer"/>
    <property type="match status" value="1"/>
</dbReference>
<proteinExistence type="predicted"/>
<evidence type="ECO:0000259" key="4">
    <source>
        <dbReference type="Pfam" id="PF07687"/>
    </source>
</evidence>
<protein>
    <submittedName>
        <fullName evidence="5">Acetylornithine deacetylase/Succinyl-diaminopimelate desuccinylase</fullName>
    </submittedName>
</protein>
<dbReference type="Gene3D" id="3.40.630.10">
    <property type="entry name" value="Zn peptidases"/>
    <property type="match status" value="1"/>
</dbReference>
<dbReference type="GO" id="GO:0005829">
    <property type="term" value="C:cytosol"/>
    <property type="evidence" value="ECO:0007669"/>
    <property type="project" value="TreeGrafter"/>
</dbReference>
<dbReference type="STRING" id="568872.GA0070624_5555"/>
<dbReference type="SUPFAM" id="SSF55031">
    <property type="entry name" value="Bacterial exopeptidase dimerisation domain"/>
    <property type="match status" value="1"/>
</dbReference>
<dbReference type="GO" id="GO:0006508">
    <property type="term" value="P:proteolysis"/>
    <property type="evidence" value="ECO:0007669"/>
    <property type="project" value="UniProtKB-KW"/>
</dbReference>
<keyword evidence="6" id="KW-1185">Reference proteome</keyword>
<dbReference type="AlphaFoldDB" id="A0A1C6T3T7"/>
<evidence type="ECO:0000256" key="2">
    <source>
        <dbReference type="ARBA" id="ARBA00022723"/>
    </source>
</evidence>
<evidence type="ECO:0000256" key="1">
    <source>
        <dbReference type="ARBA" id="ARBA00022670"/>
    </source>
</evidence>
<dbReference type="Pfam" id="PF01546">
    <property type="entry name" value="Peptidase_M20"/>
    <property type="match status" value="1"/>
</dbReference>
<dbReference type="Proteomes" id="UP000199413">
    <property type="component" value="Unassembled WGS sequence"/>
</dbReference>
<name>A0A1C6T3T7_9ACTN</name>
<dbReference type="SUPFAM" id="SSF53187">
    <property type="entry name" value="Zn-dependent exopeptidases"/>
    <property type="match status" value="1"/>
</dbReference>
<gene>
    <name evidence="5" type="ORF">GA0070624_5555</name>
</gene>
<keyword evidence="3" id="KW-0378">Hydrolase</keyword>
<dbReference type="GO" id="GO:0009089">
    <property type="term" value="P:lysine biosynthetic process via diaminopimelate"/>
    <property type="evidence" value="ECO:0007669"/>
    <property type="project" value="TreeGrafter"/>
</dbReference>
<keyword evidence="2" id="KW-0479">Metal-binding</keyword>
<evidence type="ECO:0000313" key="5">
    <source>
        <dbReference type="EMBL" id="SCL36444.1"/>
    </source>
</evidence>
<dbReference type="GO" id="GO:0046872">
    <property type="term" value="F:metal ion binding"/>
    <property type="evidence" value="ECO:0007669"/>
    <property type="project" value="UniProtKB-KW"/>
</dbReference>
<dbReference type="GO" id="GO:0009014">
    <property type="term" value="F:succinyl-diaminopimelate desuccinylase activity"/>
    <property type="evidence" value="ECO:0007669"/>
    <property type="project" value="TreeGrafter"/>
</dbReference>
<keyword evidence="1" id="KW-0645">Protease</keyword>
<organism evidence="5 6">
    <name type="scientific">Micromonospora rhizosphaerae</name>
    <dbReference type="NCBI Taxonomy" id="568872"/>
    <lineage>
        <taxon>Bacteria</taxon>
        <taxon>Bacillati</taxon>
        <taxon>Actinomycetota</taxon>
        <taxon>Actinomycetes</taxon>
        <taxon>Micromonosporales</taxon>
        <taxon>Micromonosporaceae</taxon>
        <taxon>Micromonospora</taxon>
    </lineage>
</organism>
<dbReference type="PANTHER" id="PTHR43270">
    <property type="entry name" value="BETA-ALA-HIS DIPEPTIDASE"/>
    <property type="match status" value="1"/>
</dbReference>
<accession>A0A1C6T3T7</accession>
<sequence length="470" mass="50531">MPSSSDPMSWVDANSEQLIEELRECCRIPSISAEGGPAMDEMARWLGDQLAPVLDETRVVPVANAAPAVLGRAQGALPYTILLYSHYDVQPVEPLGDWSAPPFAAELRNGRIIARGVADDKADIMARLHAIRAFRATGRPLPCSLVWLSEGAEEVGSPGLRHLLEEYAELLRADACIWESYLRRDDGQPEIGFGCRGIVYVELTCRLLSRDQHSAFAGVFRSAAVELAHALATLVDVDGRPTVDGFGADATRPDEGDEAAVAAVEVPSAAEAALPGRRVLVGRPNAEISRRMVLEPTINISGFSAGYTDPGAKTVLPAHATAKLDIRLVDGQTPDAVVDQLRRHLDRHGFTDVSIEVLHSEPASKGPRDSTLARALVQAARDCFGEPVVYPMVPGAGPLHIVNEALGIHAVMPPGSTRMASGIHGPDESISVSDYLDHVKFTVRMFERAAEIEAAFQPDHGETYNLTITA</sequence>
<evidence type="ECO:0000313" key="6">
    <source>
        <dbReference type="Proteomes" id="UP000199413"/>
    </source>
</evidence>
<dbReference type="Gene3D" id="3.30.70.360">
    <property type="match status" value="1"/>
</dbReference>
<dbReference type="PANTHER" id="PTHR43270:SF8">
    <property type="entry name" value="DI- AND TRIPEPTIDASE DUG2-RELATED"/>
    <property type="match status" value="1"/>
</dbReference>